<feature type="compositionally biased region" description="Basic residues" evidence="1">
    <location>
        <begin position="125"/>
        <end position="134"/>
    </location>
</feature>
<dbReference type="InterPro" id="IPR013083">
    <property type="entry name" value="Znf_RING/FYVE/PHD"/>
</dbReference>
<dbReference type="Proteomes" id="UP000664203">
    <property type="component" value="Unassembled WGS sequence"/>
</dbReference>
<keyword evidence="3" id="KW-1185">Reference proteome</keyword>
<feature type="region of interest" description="Disordered" evidence="1">
    <location>
        <begin position="222"/>
        <end position="249"/>
    </location>
</feature>
<dbReference type="SUPFAM" id="SSF57850">
    <property type="entry name" value="RING/U-box"/>
    <property type="match status" value="1"/>
</dbReference>
<dbReference type="AlphaFoldDB" id="A0A8H3EJ76"/>
<evidence type="ECO:0000313" key="3">
    <source>
        <dbReference type="Proteomes" id="UP000664203"/>
    </source>
</evidence>
<dbReference type="OrthoDB" id="5361943at2759"/>
<comment type="caution">
    <text evidence="2">The sequence shown here is derived from an EMBL/GenBank/DDBJ whole genome shotgun (WGS) entry which is preliminary data.</text>
</comment>
<evidence type="ECO:0000313" key="2">
    <source>
        <dbReference type="EMBL" id="CAF9905518.1"/>
    </source>
</evidence>
<gene>
    <name evidence="2" type="ORF">ALECFALPRED_001005</name>
</gene>
<proteinExistence type="predicted"/>
<evidence type="ECO:0000256" key="1">
    <source>
        <dbReference type="SAM" id="MobiDB-lite"/>
    </source>
</evidence>
<dbReference type="EMBL" id="CAJPDR010000012">
    <property type="protein sequence ID" value="CAF9905518.1"/>
    <property type="molecule type" value="Genomic_DNA"/>
</dbReference>
<reference evidence="2" key="1">
    <citation type="submission" date="2021-03" db="EMBL/GenBank/DDBJ databases">
        <authorList>
            <person name="Tagirdzhanova G."/>
        </authorList>
    </citation>
    <scope>NUCLEOTIDE SEQUENCE</scope>
</reference>
<feature type="compositionally biased region" description="Low complexity" evidence="1">
    <location>
        <begin position="222"/>
        <end position="234"/>
    </location>
</feature>
<organism evidence="2 3">
    <name type="scientific">Alectoria fallacina</name>
    <dbReference type="NCBI Taxonomy" id="1903189"/>
    <lineage>
        <taxon>Eukaryota</taxon>
        <taxon>Fungi</taxon>
        <taxon>Dikarya</taxon>
        <taxon>Ascomycota</taxon>
        <taxon>Pezizomycotina</taxon>
        <taxon>Lecanoromycetes</taxon>
        <taxon>OSLEUM clade</taxon>
        <taxon>Lecanoromycetidae</taxon>
        <taxon>Lecanorales</taxon>
        <taxon>Lecanorineae</taxon>
        <taxon>Parmeliaceae</taxon>
        <taxon>Alectoria</taxon>
    </lineage>
</organism>
<accession>A0A8H3EJ76</accession>
<protein>
    <recommendedName>
        <fullName evidence="4">RING-type domain-containing protein</fullName>
    </recommendedName>
</protein>
<evidence type="ECO:0008006" key="4">
    <source>
        <dbReference type="Google" id="ProtNLM"/>
    </source>
</evidence>
<dbReference type="Gene3D" id="3.30.40.10">
    <property type="entry name" value="Zinc/RING finger domain, C3HC4 (zinc finger)"/>
    <property type="match status" value="1"/>
</dbReference>
<sequence>MDSALTINSMDNPLQHLRSVRAQDLPPTEQACCVCATPWGIPKDANGPCHPVLLTCGCVLGSSCLEQSFDKSPRCPRCNTTTTIRITAGVNAPLHPDAANAYLRQLELRSGLDDWPIPSTEHGPASRRRRRRGRAMPDRASAGDDDDDDGGEQTQHDLLRAKLDVLNCCHGTFLSMRELEICISLVDYRLGTATPVLDVLDAFLKRPLLRWELLDAACSEGTTTTTSTTTTTTTEPVRGGGSGSGNNAVDDDDGEVRDALVLVNVRAGTSFLLHELELVVALMGFVHGVGGVGLRDVLGLRVAGLLHGRLEAPVEKELVGAFGTLDIRVGEKDAVRDLGDVFSQATL</sequence>
<name>A0A8H3EJ76_9LECA</name>
<feature type="region of interest" description="Disordered" evidence="1">
    <location>
        <begin position="114"/>
        <end position="153"/>
    </location>
</feature>